<dbReference type="HOGENOM" id="CLU_045027_0_0_1"/>
<protein>
    <recommendedName>
        <fullName evidence="3">F-box domain-containing protein</fullName>
    </recommendedName>
</protein>
<reference evidence="1 2" key="1">
    <citation type="submission" date="2014-04" db="EMBL/GenBank/DDBJ databases">
        <authorList>
            <consortium name="DOE Joint Genome Institute"/>
            <person name="Kuo A."/>
            <person name="Girlanda M."/>
            <person name="Perotto S."/>
            <person name="Kohler A."/>
            <person name="Nagy L.G."/>
            <person name="Floudas D."/>
            <person name="Copeland A."/>
            <person name="Barry K.W."/>
            <person name="Cichocki N."/>
            <person name="Veneault-Fourrey C."/>
            <person name="LaButti K."/>
            <person name="Lindquist E.A."/>
            <person name="Lipzen A."/>
            <person name="Lundell T."/>
            <person name="Morin E."/>
            <person name="Murat C."/>
            <person name="Sun H."/>
            <person name="Tunlid A."/>
            <person name="Henrissat B."/>
            <person name="Grigoriev I.V."/>
            <person name="Hibbett D.S."/>
            <person name="Martin F."/>
            <person name="Nordberg H.P."/>
            <person name="Cantor M.N."/>
            <person name="Hua S.X."/>
        </authorList>
    </citation>
    <scope>NUCLEOTIDE SEQUENCE [LARGE SCALE GENOMIC DNA]</scope>
    <source>
        <strain evidence="1 2">MUT 4182</strain>
    </source>
</reference>
<reference evidence="2" key="2">
    <citation type="submission" date="2015-01" db="EMBL/GenBank/DDBJ databases">
        <title>Evolutionary Origins and Diversification of the Mycorrhizal Mutualists.</title>
        <authorList>
            <consortium name="DOE Joint Genome Institute"/>
            <consortium name="Mycorrhizal Genomics Consortium"/>
            <person name="Kohler A."/>
            <person name="Kuo A."/>
            <person name="Nagy L.G."/>
            <person name="Floudas D."/>
            <person name="Copeland A."/>
            <person name="Barry K.W."/>
            <person name="Cichocki N."/>
            <person name="Veneault-Fourrey C."/>
            <person name="LaButti K."/>
            <person name="Lindquist E.A."/>
            <person name="Lipzen A."/>
            <person name="Lundell T."/>
            <person name="Morin E."/>
            <person name="Murat C."/>
            <person name="Riley R."/>
            <person name="Ohm R."/>
            <person name="Sun H."/>
            <person name="Tunlid A."/>
            <person name="Henrissat B."/>
            <person name="Grigoriev I.V."/>
            <person name="Hibbett D.S."/>
            <person name="Martin F."/>
        </authorList>
    </citation>
    <scope>NUCLEOTIDE SEQUENCE [LARGE SCALE GENOMIC DNA]</scope>
    <source>
        <strain evidence="2">MUT 4182</strain>
    </source>
</reference>
<sequence length="554" mass="61974">MTPKSTLRIISIIQARVDAFLKDIFDMCGLSEDATAKSISDTIATEIAIYKTVEAAIRRRRNERILFSRLATDIVHSIFGIVLDVDRIHDPDLPLEAFGGIRHQIGCMRRVSSLWNSFLLSSQRYWQAIDIARPAKAIASVIERSGSAPLCIFSSTGSSQASSIRLVPAARVQTLRSDETEAYHLYRHFLQNPMPVLQTLKIPALHRIRGDHGGALGNSPSIHHLEGHWWKTPADAVGLTGLKELDLWRNSQPSVILLQILSACTNLENLEISSTDELVVGELPGAISPITLPRLRSIRLTFQSNESMVELTRRLVAPQCLRRTLRVEGAESLSLYIADYRRFMSVEETCIGQHPEFADVLIDGRSYRGTQLEYKAESRQVSLIVDRVDSVEEVPAFHDLVQELQTIFNGPLLTATVRYRSEQTWLFLKSLGDQKFQTIVAYLAQAPPNAVDFLKAIGTRRADLPSLDGPVANSATGLPFNSLKSIEILDLYSVNLVDLIGLVEEYLDKDSKPLLTLIVFVYTFYDGMELDQAVKRLEEVGITLRLSTPEEYFA</sequence>
<dbReference type="AlphaFoldDB" id="A0A0C3MB10"/>
<dbReference type="SUPFAM" id="SSF52047">
    <property type="entry name" value="RNI-like"/>
    <property type="match status" value="1"/>
</dbReference>
<name>A0A0C3MB10_9AGAM</name>
<dbReference type="InterPro" id="IPR032675">
    <property type="entry name" value="LRR_dom_sf"/>
</dbReference>
<dbReference type="Gene3D" id="3.80.10.10">
    <property type="entry name" value="Ribonuclease Inhibitor"/>
    <property type="match status" value="1"/>
</dbReference>
<evidence type="ECO:0008006" key="3">
    <source>
        <dbReference type="Google" id="ProtNLM"/>
    </source>
</evidence>
<organism evidence="1 2">
    <name type="scientific">Tulasnella calospora MUT 4182</name>
    <dbReference type="NCBI Taxonomy" id="1051891"/>
    <lineage>
        <taxon>Eukaryota</taxon>
        <taxon>Fungi</taxon>
        <taxon>Dikarya</taxon>
        <taxon>Basidiomycota</taxon>
        <taxon>Agaricomycotina</taxon>
        <taxon>Agaricomycetes</taxon>
        <taxon>Cantharellales</taxon>
        <taxon>Tulasnellaceae</taxon>
        <taxon>Tulasnella</taxon>
    </lineage>
</organism>
<accession>A0A0C3MB10</accession>
<gene>
    <name evidence="1" type="ORF">M407DRAFT_20003</name>
</gene>
<dbReference type="EMBL" id="KN822967">
    <property type="protein sequence ID" value="KIO30877.1"/>
    <property type="molecule type" value="Genomic_DNA"/>
</dbReference>
<keyword evidence="2" id="KW-1185">Reference proteome</keyword>
<dbReference type="Proteomes" id="UP000054248">
    <property type="component" value="Unassembled WGS sequence"/>
</dbReference>
<dbReference type="OrthoDB" id="3172239at2759"/>
<proteinExistence type="predicted"/>
<evidence type="ECO:0000313" key="1">
    <source>
        <dbReference type="EMBL" id="KIO30877.1"/>
    </source>
</evidence>
<evidence type="ECO:0000313" key="2">
    <source>
        <dbReference type="Proteomes" id="UP000054248"/>
    </source>
</evidence>